<reference evidence="1 2" key="1">
    <citation type="submission" date="2019-07" db="EMBL/GenBank/DDBJ databases">
        <title>Whole genome shotgun sequence of Deinococcus cellulosilyticus NBRC 106333.</title>
        <authorList>
            <person name="Hosoyama A."/>
            <person name="Uohara A."/>
            <person name="Ohji S."/>
            <person name="Ichikawa N."/>
        </authorList>
    </citation>
    <scope>NUCLEOTIDE SEQUENCE [LARGE SCALE GENOMIC DNA]</scope>
    <source>
        <strain evidence="1 2">NBRC 106333</strain>
    </source>
</reference>
<name>A0A511N743_DEIC1</name>
<accession>A0A511N743</accession>
<organism evidence="1 2">
    <name type="scientific">Deinococcus cellulosilyticus (strain DSM 18568 / NBRC 106333 / KACC 11606 / 5516J-15)</name>
    <dbReference type="NCBI Taxonomy" id="1223518"/>
    <lineage>
        <taxon>Bacteria</taxon>
        <taxon>Thermotogati</taxon>
        <taxon>Deinococcota</taxon>
        <taxon>Deinococci</taxon>
        <taxon>Deinococcales</taxon>
        <taxon>Deinococcaceae</taxon>
        <taxon>Deinococcus</taxon>
    </lineage>
</organism>
<dbReference type="RefSeq" id="WP_146887928.1">
    <property type="nucleotide sequence ID" value="NZ_BJXB01000023.1"/>
</dbReference>
<proteinExistence type="predicted"/>
<sequence length="239" mass="26878">MNKINPALKPKVLQVTGLFEGGYLAGDFDGQGASWGPLQWNLGQRTLQPLLKRIVQLDPATASKILGEKFAEACRKGTPEWFFLNVVCPGGKPTREWSYKFAQLYKTAAAQQGFTEFAEIRFVYARAICLALGFETERGFALAFDVAVQNGALKTGPRVDHLDMYRRFLPKGELQEWQKLKAFAHAVARCANPRWYEDVLSRKLALALGGTDKFGAVHGHRFDLEKDFGISHQRKWAQE</sequence>
<protein>
    <submittedName>
        <fullName evidence="1">Uncharacterized protein</fullName>
    </submittedName>
</protein>
<dbReference type="EMBL" id="BJXB01000023">
    <property type="protein sequence ID" value="GEM48664.1"/>
    <property type="molecule type" value="Genomic_DNA"/>
</dbReference>
<gene>
    <name evidence="1" type="ORF">DC3_42990</name>
</gene>
<dbReference type="OrthoDB" id="9813532at2"/>
<dbReference type="Proteomes" id="UP000321306">
    <property type="component" value="Unassembled WGS sequence"/>
</dbReference>
<dbReference type="AlphaFoldDB" id="A0A511N743"/>
<evidence type="ECO:0000313" key="1">
    <source>
        <dbReference type="EMBL" id="GEM48664.1"/>
    </source>
</evidence>
<keyword evidence="2" id="KW-1185">Reference proteome</keyword>
<comment type="caution">
    <text evidence="1">The sequence shown here is derived from an EMBL/GenBank/DDBJ whole genome shotgun (WGS) entry which is preliminary data.</text>
</comment>
<evidence type="ECO:0000313" key="2">
    <source>
        <dbReference type="Proteomes" id="UP000321306"/>
    </source>
</evidence>